<evidence type="ECO:0000256" key="9">
    <source>
        <dbReference type="ARBA" id="ARBA00022777"/>
    </source>
</evidence>
<keyword evidence="4" id="KW-1003">Cell membrane</keyword>
<evidence type="ECO:0000313" key="17">
    <source>
        <dbReference type="EMBL" id="TLG70275.1"/>
    </source>
</evidence>
<dbReference type="InterPro" id="IPR036097">
    <property type="entry name" value="HisK_dim/P_sf"/>
</dbReference>
<dbReference type="InParanoid" id="A0A5R8Q7E9"/>
<dbReference type="InterPro" id="IPR050398">
    <property type="entry name" value="HssS/ArlS-like"/>
</dbReference>
<dbReference type="SMART" id="SM00388">
    <property type="entry name" value="HisKA"/>
    <property type="match status" value="1"/>
</dbReference>
<dbReference type="InterPro" id="IPR005467">
    <property type="entry name" value="His_kinase_dom"/>
</dbReference>
<evidence type="ECO:0000256" key="3">
    <source>
        <dbReference type="ARBA" id="ARBA00012438"/>
    </source>
</evidence>
<evidence type="ECO:0000256" key="6">
    <source>
        <dbReference type="ARBA" id="ARBA00022679"/>
    </source>
</evidence>
<evidence type="ECO:0000256" key="12">
    <source>
        <dbReference type="ARBA" id="ARBA00023012"/>
    </source>
</evidence>
<keyword evidence="9 17" id="KW-0418">Kinase</keyword>
<dbReference type="GO" id="GO:0005524">
    <property type="term" value="F:ATP binding"/>
    <property type="evidence" value="ECO:0007669"/>
    <property type="project" value="UniProtKB-KW"/>
</dbReference>
<dbReference type="GO" id="GO:0005886">
    <property type="term" value="C:plasma membrane"/>
    <property type="evidence" value="ECO:0007669"/>
    <property type="project" value="UniProtKB-SubCell"/>
</dbReference>
<dbReference type="GO" id="GO:0000155">
    <property type="term" value="F:phosphorelay sensor kinase activity"/>
    <property type="evidence" value="ECO:0007669"/>
    <property type="project" value="InterPro"/>
</dbReference>
<organism evidence="17 18">
    <name type="scientific">Culicoidibacter larvae</name>
    <dbReference type="NCBI Taxonomy" id="2579976"/>
    <lineage>
        <taxon>Bacteria</taxon>
        <taxon>Bacillati</taxon>
        <taxon>Bacillota</taxon>
        <taxon>Culicoidibacteria</taxon>
        <taxon>Culicoidibacterales</taxon>
        <taxon>Culicoidibacteraceae</taxon>
        <taxon>Culicoidibacter</taxon>
    </lineage>
</organism>
<dbReference type="InterPro" id="IPR003594">
    <property type="entry name" value="HATPase_dom"/>
</dbReference>
<dbReference type="PANTHER" id="PTHR45528">
    <property type="entry name" value="SENSOR HISTIDINE KINASE CPXA"/>
    <property type="match status" value="1"/>
</dbReference>
<sequence length="471" mass="53381">MSGSSKQTQFRWRNLIYIIGALYIVVVAILVFAIYQIPYFYDELNRAQVDEIVSEVQSSLTSADADSRITALEQVVAAHSMDVVVLAPTNTFFATKPETNFAYLREMAETDMLSYQGAFTVTADNTEYQVWLAIYKVTPQTFFVIIMSLIGAAIILLCGLMAALIFLMFRKLIQPLRRLRSNIMSLREYRLAQIQAGEARNEYDVLSRELGAFSGDLQVKIDSINKQYTKLERNLEAQREKSVVKTRLVNALVHDLKTPLNVNMLQTDLLKQHANADDEQMEIIAELTLSNNRLRDDVNQILQVINNDNVDSLLVHERIDIVAIVKDTLRLFEPLLRERGIAYYLDAPGEVFMVISDIEFRQIIHNLISNATQYGDRNGVFELTIDESDAEIIIEAYNDKADASEIDFDRAFDLFYRVDTKDTQNEFGSGIGLYTVQAMVEAYQGRVSFAAQDEGVVLKVWLPKQVGGTDA</sequence>
<keyword evidence="13 15" id="KW-0472">Membrane</keyword>
<keyword evidence="7 15" id="KW-0812">Transmembrane</keyword>
<dbReference type="SUPFAM" id="SSF47384">
    <property type="entry name" value="Homodimeric domain of signal transducing histidine kinase"/>
    <property type="match status" value="1"/>
</dbReference>
<accession>A0A5R8Q7E9</accession>
<dbReference type="Proteomes" id="UP000306912">
    <property type="component" value="Unassembled WGS sequence"/>
</dbReference>
<dbReference type="Pfam" id="PF02518">
    <property type="entry name" value="HATPase_c"/>
    <property type="match status" value="1"/>
</dbReference>
<feature type="transmembrane region" description="Helical" evidence="15">
    <location>
        <begin position="15"/>
        <end position="37"/>
    </location>
</feature>
<evidence type="ECO:0000259" key="16">
    <source>
        <dbReference type="PROSITE" id="PS50109"/>
    </source>
</evidence>
<keyword evidence="14" id="KW-0175">Coiled coil</keyword>
<dbReference type="PANTHER" id="PTHR45528:SF1">
    <property type="entry name" value="SENSOR HISTIDINE KINASE CPXA"/>
    <property type="match status" value="1"/>
</dbReference>
<evidence type="ECO:0000256" key="11">
    <source>
        <dbReference type="ARBA" id="ARBA00022989"/>
    </source>
</evidence>
<dbReference type="PROSITE" id="PS50109">
    <property type="entry name" value="HIS_KIN"/>
    <property type="match status" value="1"/>
</dbReference>
<gene>
    <name evidence="17" type="ORF">FEZ08_11965</name>
</gene>
<dbReference type="OrthoDB" id="9786919at2"/>
<evidence type="ECO:0000256" key="1">
    <source>
        <dbReference type="ARBA" id="ARBA00000085"/>
    </source>
</evidence>
<dbReference type="InterPro" id="IPR003661">
    <property type="entry name" value="HisK_dim/P_dom"/>
</dbReference>
<name>A0A5R8Q7E9_9FIRM</name>
<feature type="domain" description="Histidine kinase" evidence="16">
    <location>
        <begin position="251"/>
        <end position="466"/>
    </location>
</feature>
<keyword evidence="18" id="KW-1185">Reference proteome</keyword>
<keyword evidence="11 15" id="KW-1133">Transmembrane helix</keyword>
<dbReference type="CDD" id="cd00082">
    <property type="entry name" value="HisKA"/>
    <property type="match status" value="1"/>
</dbReference>
<dbReference type="RefSeq" id="WP_138192724.1">
    <property type="nucleotide sequence ID" value="NZ_VBWP01000020.1"/>
</dbReference>
<protein>
    <recommendedName>
        <fullName evidence="3">histidine kinase</fullName>
        <ecNumber evidence="3">2.7.13.3</ecNumber>
    </recommendedName>
</protein>
<comment type="subcellular location">
    <subcellularLocation>
        <location evidence="2">Cell membrane</location>
        <topology evidence="2">Multi-pass membrane protein</topology>
    </subcellularLocation>
</comment>
<keyword evidence="12" id="KW-0902">Two-component regulatory system</keyword>
<evidence type="ECO:0000256" key="5">
    <source>
        <dbReference type="ARBA" id="ARBA00022553"/>
    </source>
</evidence>
<reference evidence="17 18" key="1">
    <citation type="submission" date="2019-05" db="EMBL/GenBank/DDBJ databases">
        <title>Culicoidintestinum kansasii gen. nov., sp. nov. from the gastrointestinal tract of the biting midge, Culicoides sonorensis.</title>
        <authorList>
            <person name="Neupane S."/>
            <person name="Ghosh A."/>
            <person name="Gunther S."/>
            <person name="Martin K."/>
            <person name="Zurek L."/>
        </authorList>
    </citation>
    <scope>NUCLEOTIDE SEQUENCE [LARGE SCALE GENOMIC DNA]</scope>
    <source>
        <strain evidence="17 18">CS-1</strain>
    </source>
</reference>
<dbReference type="Gene3D" id="1.10.287.130">
    <property type="match status" value="1"/>
</dbReference>
<evidence type="ECO:0000256" key="10">
    <source>
        <dbReference type="ARBA" id="ARBA00022840"/>
    </source>
</evidence>
<dbReference type="InterPro" id="IPR036890">
    <property type="entry name" value="HATPase_C_sf"/>
</dbReference>
<comment type="catalytic activity">
    <reaction evidence="1">
        <text>ATP + protein L-histidine = ADP + protein N-phospho-L-histidine.</text>
        <dbReference type="EC" id="2.7.13.3"/>
    </reaction>
</comment>
<comment type="caution">
    <text evidence="17">The sequence shown here is derived from an EMBL/GenBank/DDBJ whole genome shotgun (WGS) entry which is preliminary data.</text>
</comment>
<dbReference type="Pfam" id="PF00512">
    <property type="entry name" value="HisKA"/>
    <property type="match status" value="1"/>
</dbReference>
<dbReference type="Gene3D" id="3.30.565.10">
    <property type="entry name" value="Histidine kinase-like ATPase, C-terminal domain"/>
    <property type="match status" value="1"/>
</dbReference>
<keyword evidence="10" id="KW-0067">ATP-binding</keyword>
<dbReference type="SUPFAM" id="SSF55874">
    <property type="entry name" value="ATPase domain of HSP90 chaperone/DNA topoisomerase II/histidine kinase"/>
    <property type="match status" value="1"/>
</dbReference>
<dbReference type="AlphaFoldDB" id="A0A5R8Q7E9"/>
<proteinExistence type="predicted"/>
<keyword evidence="5" id="KW-0597">Phosphoprotein</keyword>
<evidence type="ECO:0000256" key="4">
    <source>
        <dbReference type="ARBA" id="ARBA00022475"/>
    </source>
</evidence>
<evidence type="ECO:0000256" key="2">
    <source>
        <dbReference type="ARBA" id="ARBA00004651"/>
    </source>
</evidence>
<evidence type="ECO:0000256" key="15">
    <source>
        <dbReference type="SAM" id="Phobius"/>
    </source>
</evidence>
<evidence type="ECO:0000256" key="14">
    <source>
        <dbReference type="SAM" id="Coils"/>
    </source>
</evidence>
<evidence type="ECO:0000256" key="8">
    <source>
        <dbReference type="ARBA" id="ARBA00022741"/>
    </source>
</evidence>
<dbReference type="EC" id="2.7.13.3" evidence="3"/>
<dbReference type="EMBL" id="VBWP01000020">
    <property type="protein sequence ID" value="TLG70275.1"/>
    <property type="molecule type" value="Genomic_DNA"/>
</dbReference>
<keyword evidence="8" id="KW-0547">Nucleotide-binding</keyword>
<keyword evidence="6" id="KW-0808">Transferase</keyword>
<evidence type="ECO:0000313" key="18">
    <source>
        <dbReference type="Proteomes" id="UP000306912"/>
    </source>
</evidence>
<evidence type="ECO:0000256" key="7">
    <source>
        <dbReference type="ARBA" id="ARBA00022692"/>
    </source>
</evidence>
<feature type="transmembrane region" description="Helical" evidence="15">
    <location>
        <begin position="142"/>
        <end position="169"/>
    </location>
</feature>
<dbReference type="SMART" id="SM00387">
    <property type="entry name" value="HATPase_c"/>
    <property type="match status" value="1"/>
</dbReference>
<feature type="coiled-coil region" evidence="14">
    <location>
        <begin position="189"/>
        <end position="241"/>
    </location>
</feature>
<evidence type="ECO:0000256" key="13">
    <source>
        <dbReference type="ARBA" id="ARBA00023136"/>
    </source>
</evidence>